<name>A0A8H5GMS6_9AGAR</name>
<dbReference type="Gene3D" id="3.40.50.150">
    <property type="entry name" value="Vaccinia Virus protein VP39"/>
    <property type="match status" value="1"/>
</dbReference>
<evidence type="ECO:0008006" key="4">
    <source>
        <dbReference type="Google" id="ProtNLM"/>
    </source>
</evidence>
<dbReference type="GO" id="GO:0008757">
    <property type="term" value="F:S-adenosylmethionine-dependent methyltransferase activity"/>
    <property type="evidence" value="ECO:0007669"/>
    <property type="project" value="UniProtKB-ARBA"/>
</dbReference>
<evidence type="ECO:0000313" key="2">
    <source>
        <dbReference type="EMBL" id="KAF5367828.1"/>
    </source>
</evidence>
<evidence type="ECO:0000256" key="1">
    <source>
        <dbReference type="SAM" id="MobiDB-lite"/>
    </source>
</evidence>
<dbReference type="EMBL" id="JAACJN010000140">
    <property type="protein sequence ID" value="KAF5367828.1"/>
    <property type="molecule type" value="Genomic_DNA"/>
</dbReference>
<protein>
    <recommendedName>
        <fullName evidence="4">Methyltransferase-domain-containing protein</fullName>
    </recommendedName>
</protein>
<accession>A0A8H5GMS6</accession>
<dbReference type="SUPFAM" id="SSF53335">
    <property type="entry name" value="S-adenosyl-L-methionine-dependent methyltransferases"/>
    <property type="match status" value="1"/>
</dbReference>
<dbReference type="InterPro" id="IPR019410">
    <property type="entry name" value="Methyltransf_16"/>
</dbReference>
<organism evidence="2 3">
    <name type="scientific">Collybiopsis confluens</name>
    <dbReference type="NCBI Taxonomy" id="2823264"/>
    <lineage>
        <taxon>Eukaryota</taxon>
        <taxon>Fungi</taxon>
        <taxon>Dikarya</taxon>
        <taxon>Basidiomycota</taxon>
        <taxon>Agaricomycotina</taxon>
        <taxon>Agaricomycetes</taxon>
        <taxon>Agaricomycetidae</taxon>
        <taxon>Agaricales</taxon>
        <taxon>Marasmiineae</taxon>
        <taxon>Omphalotaceae</taxon>
        <taxon>Collybiopsis</taxon>
    </lineage>
</organism>
<dbReference type="OrthoDB" id="413520at2759"/>
<dbReference type="InterPro" id="IPR029063">
    <property type="entry name" value="SAM-dependent_MTases_sf"/>
</dbReference>
<dbReference type="Proteomes" id="UP000518752">
    <property type="component" value="Unassembled WGS sequence"/>
</dbReference>
<comment type="caution">
    <text evidence="2">The sequence shown here is derived from an EMBL/GenBank/DDBJ whole genome shotgun (WGS) entry which is preliminary data.</text>
</comment>
<dbReference type="Pfam" id="PF10294">
    <property type="entry name" value="Methyltransf_16"/>
    <property type="match status" value="2"/>
</dbReference>
<keyword evidence="3" id="KW-1185">Reference proteome</keyword>
<feature type="region of interest" description="Disordered" evidence="1">
    <location>
        <begin position="242"/>
        <end position="269"/>
    </location>
</feature>
<dbReference type="PANTHER" id="PTHR14614">
    <property type="entry name" value="HEPATOCELLULAR CARCINOMA-ASSOCIATED ANTIGEN"/>
    <property type="match status" value="1"/>
</dbReference>
<sequence length="424" mass="47238">MYYYISFLKPPPIQATLSSSILITPQIANDLRTESFQTEMDLFYSWYPVDPNSRTAKPTKPIKLTTYRPENAYKEMKLTFPSGNRDVQAWRLVLTADSERTFIDLDSGLDDTLGRALPFPVMSMPISATKNAGKDTGKKKQESIERLYRLGRFDDENTLLLRIMEQTAFDLDKKIWDSGIGLASWLVSFAKSNLNMEGEIASSNSLLNTLQQALFSPSRRIIELGAGTGMVSLTLGALRSATVSPKSSSPSAVDRISHSPAESETTEEDKGCIITTDLPSAMPLLEQNISLNRHLFSNLSTRPRPEILDWDKELPEYTQELQENLDAIVMADVTYNTSSFPALIRTLSNLINLNPPSLPPPIILLGYKERDSAERTLWDMAANIEDGAGIRFNRVGERWGFGGADGGEGGRSPVEIWIGEVFRK</sequence>
<dbReference type="PANTHER" id="PTHR14614:SF162">
    <property type="entry name" value="EXPRESSED PROTEIN"/>
    <property type="match status" value="1"/>
</dbReference>
<gene>
    <name evidence="2" type="ORF">D9757_010330</name>
</gene>
<dbReference type="GO" id="GO:0005634">
    <property type="term" value="C:nucleus"/>
    <property type="evidence" value="ECO:0007669"/>
    <property type="project" value="TreeGrafter"/>
</dbReference>
<proteinExistence type="predicted"/>
<reference evidence="2 3" key="1">
    <citation type="journal article" date="2020" name="ISME J.">
        <title>Uncovering the hidden diversity of litter-decomposition mechanisms in mushroom-forming fungi.</title>
        <authorList>
            <person name="Floudas D."/>
            <person name="Bentzer J."/>
            <person name="Ahren D."/>
            <person name="Johansson T."/>
            <person name="Persson P."/>
            <person name="Tunlid A."/>
        </authorList>
    </citation>
    <scope>NUCLEOTIDE SEQUENCE [LARGE SCALE GENOMIC DNA]</scope>
    <source>
        <strain evidence="2 3">CBS 406.79</strain>
    </source>
</reference>
<feature type="compositionally biased region" description="Low complexity" evidence="1">
    <location>
        <begin position="242"/>
        <end position="253"/>
    </location>
</feature>
<dbReference type="GO" id="GO:0005737">
    <property type="term" value="C:cytoplasm"/>
    <property type="evidence" value="ECO:0007669"/>
    <property type="project" value="TreeGrafter"/>
</dbReference>
<dbReference type="AlphaFoldDB" id="A0A8H5GMS6"/>
<evidence type="ECO:0000313" key="3">
    <source>
        <dbReference type="Proteomes" id="UP000518752"/>
    </source>
</evidence>